<dbReference type="InterPro" id="IPR029767">
    <property type="entry name" value="WecB-like"/>
</dbReference>
<evidence type="ECO:0000256" key="3">
    <source>
        <dbReference type="ARBA" id="ARBA00038858"/>
    </source>
</evidence>
<evidence type="ECO:0000256" key="2">
    <source>
        <dbReference type="ARBA" id="ARBA00038209"/>
    </source>
</evidence>
<dbReference type="RefSeq" id="WP_344313122.1">
    <property type="nucleotide sequence ID" value="NZ_BAAANY010000020.1"/>
</dbReference>
<comment type="similarity">
    <text evidence="2 4">Belongs to the UDP-N-acetylglucosamine 2-epimerase family.</text>
</comment>
<dbReference type="CDD" id="cd03786">
    <property type="entry name" value="GTB_UDP-GlcNAc_2-Epimerase"/>
    <property type="match status" value="1"/>
</dbReference>
<dbReference type="Pfam" id="PF02350">
    <property type="entry name" value="Epimerase_2"/>
    <property type="match status" value="1"/>
</dbReference>
<sequence>MQAKVQIHSVGGNTAGLPEIFLVAGTRPESIKLAPVAAAIRRTGRMRPVMVASGQHPTMVPQALEAFDLIPDHTLSVNRQSGTQAELCGQLMSELDGLLETRQPAAVVVQGDTTTTLAGALGAFWRRIPVVHLEAGLRSYDLTSPFPEEANRKLVGQVAALHLTPTAVAAANLAAEGIASERVLTVGNTVVDAVLEVAGKCRPYQDSRLAAVDAEVRAGRRRLVLVTVHRRESWGEPMERVLRAVAEIVLTHPDIEVVLPAHPNPAVFGQVQEILGQLDRITVTEPLSYSDLARVLSVATLVLSDSGGIQEEAPSFGVPVLVLRDVTERMEAVDAGCARLVGTDRPLIVAQAHRLLTDETARQSMAAVGNPFGDGLAAERTEQALGWLIGLQAERPADFTSLTGKDTAAGQGLDGGVAMDAQAVA</sequence>
<reference evidence="6 7" key="1">
    <citation type="journal article" date="2019" name="Int. J. Syst. Evol. Microbiol.">
        <title>The Global Catalogue of Microorganisms (GCM) 10K type strain sequencing project: providing services to taxonomists for standard genome sequencing and annotation.</title>
        <authorList>
            <consortium name="The Broad Institute Genomics Platform"/>
            <consortium name="The Broad Institute Genome Sequencing Center for Infectious Disease"/>
            <person name="Wu L."/>
            <person name="Ma J."/>
        </authorList>
    </citation>
    <scope>NUCLEOTIDE SEQUENCE [LARGE SCALE GENOMIC DNA]</scope>
    <source>
        <strain evidence="6 7">JCM 14718</strain>
    </source>
</reference>
<keyword evidence="7" id="KW-1185">Reference proteome</keyword>
<comment type="caution">
    <text evidence="6">The sequence shown here is derived from an EMBL/GenBank/DDBJ whole genome shotgun (WGS) entry which is preliminary data.</text>
</comment>
<dbReference type="PANTHER" id="PTHR43174">
    <property type="entry name" value="UDP-N-ACETYLGLUCOSAMINE 2-EPIMERASE"/>
    <property type="match status" value="1"/>
</dbReference>
<dbReference type="Gene3D" id="3.40.50.2000">
    <property type="entry name" value="Glycogen Phosphorylase B"/>
    <property type="match status" value="2"/>
</dbReference>
<organism evidence="6 7">
    <name type="scientific">Fodinicola feengrottensis</name>
    <dbReference type="NCBI Taxonomy" id="435914"/>
    <lineage>
        <taxon>Bacteria</taxon>
        <taxon>Bacillati</taxon>
        <taxon>Actinomycetota</taxon>
        <taxon>Actinomycetes</taxon>
        <taxon>Mycobacteriales</taxon>
        <taxon>Fodinicola</taxon>
    </lineage>
</organism>
<feature type="domain" description="UDP-N-acetylglucosamine 2-epimerase" evidence="5">
    <location>
        <begin position="39"/>
        <end position="385"/>
    </location>
</feature>
<keyword evidence="1 4" id="KW-0413">Isomerase</keyword>
<evidence type="ECO:0000259" key="5">
    <source>
        <dbReference type="Pfam" id="PF02350"/>
    </source>
</evidence>
<dbReference type="EMBL" id="BAAANY010000020">
    <property type="protein sequence ID" value="GAA1696908.1"/>
    <property type="molecule type" value="Genomic_DNA"/>
</dbReference>
<dbReference type="Proteomes" id="UP001500618">
    <property type="component" value="Unassembled WGS sequence"/>
</dbReference>
<evidence type="ECO:0000256" key="4">
    <source>
        <dbReference type="RuleBase" id="RU003513"/>
    </source>
</evidence>
<evidence type="ECO:0000313" key="6">
    <source>
        <dbReference type="EMBL" id="GAA1696908.1"/>
    </source>
</evidence>
<dbReference type="NCBIfam" id="TIGR00236">
    <property type="entry name" value="wecB"/>
    <property type="match status" value="1"/>
</dbReference>
<dbReference type="EC" id="5.1.3.14" evidence="3"/>
<proteinExistence type="inferred from homology"/>
<dbReference type="InterPro" id="IPR003331">
    <property type="entry name" value="UDP_GlcNAc_Epimerase_2_dom"/>
</dbReference>
<accession>A0ABN2I184</accession>
<dbReference type="SUPFAM" id="SSF53756">
    <property type="entry name" value="UDP-Glycosyltransferase/glycogen phosphorylase"/>
    <property type="match status" value="1"/>
</dbReference>
<evidence type="ECO:0000313" key="7">
    <source>
        <dbReference type="Proteomes" id="UP001500618"/>
    </source>
</evidence>
<dbReference type="PANTHER" id="PTHR43174:SF2">
    <property type="entry name" value="UDP-N-ACETYLGLUCOSAMINE 2-EPIMERASE"/>
    <property type="match status" value="1"/>
</dbReference>
<gene>
    <name evidence="6" type="primary">wecB</name>
    <name evidence="6" type="ORF">GCM10009765_52790</name>
</gene>
<protein>
    <recommendedName>
        <fullName evidence="3">UDP-N-acetylglucosamine 2-epimerase (non-hydrolyzing)</fullName>
        <ecNumber evidence="3">5.1.3.14</ecNumber>
    </recommendedName>
</protein>
<name>A0ABN2I184_9ACTN</name>
<evidence type="ECO:0000256" key="1">
    <source>
        <dbReference type="ARBA" id="ARBA00023235"/>
    </source>
</evidence>